<comment type="caution">
    <text evidence="1">The sequence shown here is derived from an EMBL/GenBank/DDBJ whole genome shotgun (WGS) entry which is preliminary data.</text>
</comment>
<organism evidence="1 2">
    <name type="scientific">Chaetomium tenue</name>
    <dbReference type="NCBI Taxonomy" id="1854479"/>
    <lineage>
        <taxon>Eukaryota</taxon>
        <taxon>Fungi</taxon>
        <taxon>Dikarya</taxon>
        <taxon>Ascomycota</taxon>
        <taxon>Pezizomycotina</taxon>
        <taxon>Sordariomycetes</taxon>
        <taxon>Sordariomycetidae</taxon>
        <taxon>Sordariales</taxon>
        <taxon>Chaetomiaceae</taxon>
        <taxon>Chaetomium</taxon>
    </lineage>
</organism>
<accession>A0ACB7PNR0</accession>
<protein>
    <submittedName>
        <fullName evidence="1">Uncharacterized protein</fullName>
    </submittedName>
</protein>
<sequence length="650" mass="70916">MSAPSDQRRRQQESAPVDPRRRVVEAPRSNPTPRSQPTSSGNGPTSSGRPTASAPSAARPPPSSYDDDGPAPPEEPIDDYDRAEDTRDDEIAQHWEQWYQRIEEEYTYPVIIDQEVGPDIFRLLGSEPPLFNVQRKARLGQGFGGEMGSVKVALLDGDSLDDVKDAFRGKKATVIINGSERSAFAPTRMRSSAAAELENAPPPVPAPTAQLPIRTSAQSNAGNQSAPRREERREAPRGGGQGSAGRGGGGRGVRDAMNHQGPLEPPPPYSRLSSPRPPPIDAPPEFASGQPNRLCAWDFSNLPDQGSSSASTLSGGDDTLPLNNPDAFAHQDIFEEHSIVEHVDVVDDLNSPFTRRPEHGKEIVVVSSLSPTWLHCHHKVFPAFWKCMVCPPNDCFSRWDIHEMEEQARNYRPSCYRVYCVGPATRQSVLVNTQKESIMTLSGQNLMTSRAEEPLMWCCHCTGFRSRGGGHHLDCAHCANFEGTSCRDCVRCNKFLEPTNFGNGEMVQFGVAHLHARGLAILAGTKPADGRRAMVMLKTAYGLDDPVRAWWVVACSSLILGHSLYNLALPALPVLTTSLGQPTVPPTPPESTCRPDTIESACPSTRGRHPPPEPTRSSHNNSHPQGDDIISFLNQRHPYSGPQGRVPLGP</sequence>
<reference evidence="1 2" key="1">
    <citation type="journal article" date="2021" name="Nat. Commun.">
        <title>Genetic determinants of endophytism in the Arabidopsis root mycobiome.</title>
        <authorList>
            <person name="Mesny F."/>
            <person name="Miyauchi S."/>
            <person name="Thiergart T."/>
            <person name="Pickel B."/>
            <person name="Atanasova L."/>
            <person name="Karlsson M."/>
            <person name="Huettel B."/>
            <person name="Barry K.W."/>
            <person name="Haridas S."/>
            <person name="Chen C."/>
            <person name="Bauer D."/>
            <person name="Andreopoulos W."/>
            <person name="Pangilinan J."/>
            <person name="LaButti K."/>
            <person name="Riley R."/>
            <person name="Lipzen A."/>
            <person name="Clum A."/>
            <person name="Drula E."/>
            <person name="Henrissat B."/>
            <person name="Kohler A."/>
            <person name="Grigoriev I.V."/>
            <person name="Martin F.M."/>
            <person name="Hacquard S."/>
        </authorList>
    </citation>
    <scope>NUCLEOTIDE SEQUENCE [LARGE SCALE GENOMIC DNA]</scope>
    <source>
        <strain evidence="1 2">MPI-SDFR-AT-0079</strain>
    </source>
</reference>
<dbReference type="EMBL" id="JAGIZQ010000001">
    <property type="protein sequence ID" value="KAH6650505.1"/>
    <property type="molecule type" value="Genomic_DNA"/>
</dbReference>
<name>A0ACB7PNR0_9PEZI</name>
<dbReference type="Proteomes" id="UP000724584">
    <property type="component" value="Unassembled WGS sequence"/>
</dbReference>
<evidence type="ECO:0000313" key="1">
    <source>
        <dbReference type="EMBL" id="KAH6650505.1"/>
    </source>
</evidence>
<keyword evidence="2" id="KW-1185">Reference proteome</keyword>
<proteinExistence type="predicted"/>
<evidence type="ECO:0000313" key="2">
    <source>
        <dbReference type="Proteomes" id="UP000724584"/>
    </source>
</evidence>
<gene>
    <name evidence="1" type="ORF">F5144DRAFT_588966</name>
</gene>